<sequence length="352" mass="40843">MLRIRKEALKPGMRLAKPIFTEEDQLLLHKGELLKGPFIQRMKNYDVKEVYIDWHHQYPMEIMEGIIQDTQNQIQDQFKTSFSRLIDNKNSEFEKIENLVEEILSEILENKKLLIDLTEVRSTDNYTFAHSVNVCILAMILGKSIGYGKKNLKKIGLGALLHDIGKVGVDEEILKKSKGLTDGEYGEIKRHTTKGYELVKSLDLLCEESRRIVRDHHEWVNGKGYPKGLKGGEIHPFARIVGICDQFDALSTDRVYRKAWSFSDVVEYLIVYQGEIFDENFVQAFLRSFEVYLEGRLIELSSGRNAVVRKFNRSFPTRPMIQVIQREAKGIIEQELLDLTKIHNEKIVKVYH</sequence>
<evidence type="ECO:0000313" key="3">
    <source>
        <dbReference type="Proteomes" id="UP000449710"/>
    </source>
</evidence>
<reference evidence="2 3" key="1">
    <citation type="submission" date="2019-04" db="EMBL/GenBank/DDBJ databases">
        <title>Isachenkonia alkalipeptolytica gen. nov. sp. nov. a new anaerobic, alkiliphilic organothrophic bacterium capable to reduce synthesized ferrihydrite isolated from a soda lake.</title>
        <authorList>
            <person name="Toshchakov S.V."/>
            <person name="Zavarzina D.G."/>
            <person name="Zhilina T.N."/>
            <person name="Kostrikina N.A."/>
            <person name="Kublanov I.V."/>
        </authorList>
    </citation>
    <scope>NUCLEOTIDE SEQUENCE [LARGE SCALE GENOMIC DNA]</scope>
    <source>
        <strain evidence="2 3">Z-1701</strain>
    </source>
</reference>
<dbReference type="EMBL" id="SUMG01000002">
    <property type="protein sequence ID" value="NBG87319.1"/>
    <property type="molecule type" value="Genomic_DNA"/>
</dbReference>
<organism evidence="2 3">
    <name type="scientific">Isachenkonia alkalipeptolytica</name>
    <dbReference type="NCBI Taxonomy" id="2565777"/>
    <lineage>
        <taxon>Bacteria</taxon>
        <taxon>Bacillati</taxon>
        <taxon>Bacillota</taxon>
        <taxon>Clostridia</taxon>
        <taxon>Eubacteriales</taxon>
        <taxon>Clostridiaceae</taxon>
        <taxon>Isachenkonia</taxon>
    </lineage>
</organism>
<feature type="domain" description="HD-GYP" evidence="1">
    <location>
        <begin position="105"/>
        <end position="301"/>
    </location>
</feature>
<dbReference type="NCBIfam" id="TIGR00277">
    <property type="entry name" value="HDIG"/>
    <property type="match status" value="1"/>
</dbReference>
<dbReference type="PANTHER" id="PTHR43155:SF2">
    <property type="entry name" value="CYCLIC DI-GMP PHOSPHODIESTERASE PA4108"/>
    <property type="match status" value="1"/>
</dbReference>
<dbReference type="RefSeq" id="WP_160718630.1">
    <property type="nucleotide sequence ID" value="NZ_SUMG01000002.1"/>
</dbReference>
<dbReference type="SMART" id="SM00471">
    <property type="entry name" value="HDc"/>
    <property type="match status" value="1"/>
</dbReference>
<gene>
    <name evidence="2" type="ORF">ISALK_02275</name>
</gene>
<keyword evidence="3" id="KW-1185">Reference proteome</keyword>
<dbReference type="InterPro" id="IPR006675">
    <property type="entry name" value="HDIG_dom"/>
</dbReference>
<dbReference type="CDD" id="cd00077">
    <property type="entry name" value="HDc"/>
    <property type="match status" value="1"/>
</dbReference>
<dbReference type="PROSITE" id="PS51832">
    <property type="entry name" value="HD_GYP"/>
    <property type="match status" value="1"/>
</dbReference>
<name>A0AA43XJ72_9CLOT</name>
<dbReference type="Gene3D" id="1.10.3210.10">
    <property type="entry name" value="Hypothetical protein af1432"/>
    <property type="match status" value="1"/>
</dbReference>
<evidence type="ECO:0000259" key="1">
    <source>
        <dbReference type="PROSITE" id="PS51832"/>
    </source>
</evidence>
<dbReference type="InterPro" id="IPR003607">
    <property type="entry name" value="HD/PDEase_dom"/>
</dbReference>
<proteinExistence type="predicted"/>
<comment type="caution">
    <text evidence="2">The sequence shown here is derived from an EMBL/GenBank/DDBJ whole genome shotgun (WGS) entry which is preliminary data.</text>
</comment>
<dbReference type="Pfam" id="PF13487">
    <property type="entry name" value="HD_5"/>
    <property type="match status" value="1"/>
</dbReference>
<evidence type="ECO:0000313" key="2">
    <source>
        <dbReference type="EMBL" id="NBG87319.1"/>
    </source>
</evidence>
<dbReference type="SUPFAM" id="SSF109604">
    <property type="entry name" value="HD-domain/PDEase-like"/>
    <property type="match status" value="1"/>
</dbReference>
<dbReference type="InterPro" id="IPR037522">
    <property type="entry name" value="HD_GYP_dom"/>
</dbReference>
<dbReference type="PANTHER" id="PTHR43155">
    <property type="entry name" value="CYCLIC DI-GMP PHOSPHODIESTERASE PA4108-RELATED"/>
    <property type="match status" value="1"/>
</dbReference>
<protein>
    <submittedName>
        <fullName evidence="2">HD-GYP domain-containing protein</fullName>
    </submittedName>
</protein>
<dbReference type="Proteomes" id="UP000449710">
    <property type="component" value="Unassembled WGS sequence"/>
</dbReference>
<dbReference type="AlphaFoldDB" id="A0AA43XJ72"/>
<accession>A0AA43XJ72</accession>